<name>A0AAQ3ME80_VIGMU</name>
<keyword evidence="1" id="KW-1133">Transmembrane helix</keyword>
<feature type="transmembrane region" description="Helical" evidence="1">
    <location>
        <begin position="85"/>
        <end position="104"/>
    </location>
</feature>
<evidence type="ECO:0000256" key="1">
    <source>
        <dbReference type="SAM" id="Phobius"/>
    </source>
</evidence>
<dbReference type="EMBL" id="CP144690">
    <property type="protein sequence ID" value="WVY89345.1"/>
    <property type="molecule type" value="Genomic_DNA"/>
</dbReference>
<accession>A0AAQ3ME80</accession>
<evidence type="ECO:0000313" key="2">
    <source>
        <dbReference type="EMBL" id="WVY89345.1"/>
    </source>
</evidence>
<dbReference type="Proteomes" id="UP001374535">
    <property type="component" value="Chromosome 11"/>
</dbReference>
<proteinExistence type="predicted"/>
<protein>
    <submittedName>
        <fullName evidence="2">Uncharacterized protein</fullName>
    </submittedName>
</protein>
<feature type="non-terminal residue" evidence="2">
    <location>
        <position position="1"/>
    </location>
</feature>
<keyword evidence="3" id="KW-1185">Reference proteome</keyword>
<evidence type="ECO:0000313" key="3">
    <source>
        <dbReference type="Proteomes" id="UP001374535"/>
    </source>
</evidence>
<gene>
    <name evidence="2" type="ORF">V8G54_034859</name>
</gene>
<keyword evidence="1" id="KW-0812">Transmembrane</keyword>
<reference evidence="2 3" key="1">
    <citation type="journal article" date="2023" name="Life. Sci Alliance">
        <title>Evolutionary insights into 3D genome organization and epigenetic landscape of Vigna mungo.</title>
        <authorList>
            <person name="Junaid A."/>
            <person name="Singh B."/>
            <person name="Bhatia S."/>
        </authorList>
    </citation>
    <scope>NUCLEOTIDE SEQUENCE [LARGE SCALE GENOMIC DNA]</scope>
    <source>
        <strain evidence="2">Urdbean</strain>
    </source>
</reference>
<organism evidence="2 3">
    <name type="scientific">Vigna mungo</name>
    <name type="common">Black gram</name>
    <name type="synonym">Phaseolus mungo</name>
    <dbReference type="NCBI Taxonomy" id="3915"/>
    <lineage>
        <taxon>Eukaryota</taxon>
        <taxon>Viridiplantae</taxon>
        <taxon>Streptophyta</taxon>
        <taxon>Embryophyta</taxon>
        <taxon>Tracheophyta</taxon>
        <taxon>Spermatophyta</taxon>
        <taxon>Magnoliopsida</taxon>
        <taxon>eudicotyledons</taxon>
        <taxon>Gunneridae</taxon>
        <taxon>Pentapetalae</taxon>
        <taxon>rosids</taxon>
        <taxon>fabids</taxon>
        <taxon>Fabales</taxon>
        <taxon>Fabaceae</taxon>
        <taxon>Papilionoideae</taxon>
        <taxon>50 kb inversion clade</taxon>
        <taxon>NPAAA clade</taxon>
        <taxon>indigoferoid/millettioid clade</taxon>
        <taxon>Phaseoleae</taxon>
        <taxon>Vigna</taxon>
    </lineage>
</organism>
<sequence length="117" mass="12992">ATVYNFRSGDLGGGRYESGFCILDSEPSNLESQNSNVIFIPIIMTSKFNHEFLFILRKSDFGKNCCSVASLPSTLFIVTSPSSSITLYVSITNLLSIFGFFFPIEGMILHCWPFSPN</sequence>
<dbReference type="AlphaFoldDB" id="A0AAQ3ME80"/>
<keyword evidence="1" id="KW-0472">Membrane</keyword>